<dbReference type="GeneID" id="42529510"/>
<name>A0A179V2T7_BLAGS</name>
<evidence type="ECO:0000313" key="3">
    <source>
        <dbReference type="Proteomes" id="UP000002038"/>
    </source>
</evidence>
<dbReference type="RefSeq" id="XP_031581415.1">
    <property type="nucleotide sequence ID" value="XM_031725611.1"/>
</dbReference>
<dbReference type="KEGG" id="bgh:BDBG_18018"/>
<dbReference type="AlphaFoldDB" id="A0A179V2T7"/>
<proteinExistence type="predicted"/>
<reference evidence="3" key="1">
    <citation type="journal article" date="2015" name="PLoS Genet.">
        <title>The dynamic genome and transcriptome of the human fungal pathogen Blastomyces and close relative Emmonsia.</title>
        <authorList>
            <person name="Munoz J.F."/>
            <person name="Gauthier G.M."/>
            <person name="Desjardins C.A."/>
            <person name="Gallo J.E."/>
            <person name="Holder J."/>
            <person name="Sullivan T.D."/>
            <person name="Marty A.J."/>
            <person name="Carmen J.C."/>
            <person name="Chen Z."/>
            <person name="Ding L."/>
            <person name="Gujja S."/>
            <person name="Magrini V."/>
            <person name="Misas E."/>
            <person name="Mitreva M."/>
            <person name="Priest M."/>
            <person name="Saif S."/>
            <person name="Whiston E.A."/>
            <person name="Young S."/>
            <person name="Zeng Q."/>
            <person name="Goldman W.E."/>
            <person name="Mardis E.R."/>
            <person name="Taylor J.W."/>
            <person name="McEwen J.G."/>
            <person name="Clay O.K."/>
            <person name="Klein B.S."/>
            <person name="Cuomo C.A."/>
        </authorList>
    </citation>
    <scope>NUCLEOTIDE SEQUENCE [LARGE SCALE GENOMIC DNA]</scope>
    <source>
        <strain evidence="3">SLH14081</strain>
    </source>
</reference>
<feature type="region of interest" description="Disordered" evidence="1">
    <location>
        <begin position="1"/>
        <end position="24"/>
    </location>
</feature>
<evidence type="ECO:0000256" key="1">
    <source>
        <dbReference type="SAM" id="MobiDB-lite"/>
    </source>
</evidence>
<gene>
    <name evidence="2" type="ORF">BDBG_18018</name>
</gene>
<dbReference type="VEuPathDB" id="FungiDB:BDBG_18018"/>
<sequence>MNHIESGHSTRGPTVRIEHVHGGDKSPCLQDDARWMHGTYSLFVPRRRLLHTKHTIIMLHVCHRYLTPLAVGLCVMQCLVRSSTSAVAIQ</sequence>
<organism evidence="2 3">
    <name type="scientific">Blastomyces gilchristii (strain SLH14081)</name>
    <name type="common">Blastomyces dermatitidis</name>
    <dbReference type="NCBI Taxonomy" id="559298"/>
    <lineage>
        <taxon>Eukaryota</taxon>
        <taxon>Fungi</taxon>
        <taxon>Dikarya</taxon>
        <taxon>Ascomycota</taxon>
        <taxon>Pezizomycotina</taxon>
        <taxon>Eurotiomycetes</taxon>
        <taxon>Eurotiomycetidae</taxon>
        <taxon>Onygenales</taxon>
        <taxon>Ajellomycetaceae</taxon>
        <taxon>Blastomyces</taxon>
    </lineage>
</organism>
<keyword evidence="3" id="KW-1185">Reference proteome</keyword>
<dbReference type="Proteomes" id="UP000002038">
    <property type="component" value="Unassembled WGS sequence"/>
</dbReference>
<dbReference type="EMBL" id="GG657490">
    <property type="protein sequence ID" value="OAT14400.1"/>
    <property type="molecule type" value="Genomic_DNA"/>
</dbReference>
<evidence type="ECO:0000313" key="2">
    <source>
        <dbReference type="EMBL" id="OAT14400.1"/>
    </source>
</evidence>
<accession>A0A179V2T7</accession>
<protein>
    <submittedName>
        <fullName evidence="2">Uncharacterized protein</fullName>
    </submittedName>
</protein>